<evidence type="ECO:0000313" key="12">
    <source>
        <dbReference type="EMBL" id="KAA0194931.1"/>
    </source>
</evidence>
<protein>
    <submittedName>
        <fullName evidence="12">Glutamate [NMDA] receptor subunit epsilon-2</fullName>
    </submittedName>
</protein>
<evidence type="ECO:0000259" key="11">
    <source>
        <dbReference type="SMART" id="SM00079"/>
    </source>
</evidence>
<feature type="non-terminal residue" evidence="12">
    <location>
        <position position="1"/>
    </location>
</feature>
<evidence type="ECO:0000313" key="13">
    <source>
        <dbReference type="Proteomes" id="UP000728185"/>
    </source>
</evidence>
<evidence type="ECO:0000256" key="6">
    <source>
        <dbReference type="ARBA" id="ARBA00023136"/>
    </source>
</evidence>
<keyword evidence="2" id="KW-0813">Transport</keyword>
<evidence type="ECO:0000256" key="4">
    <source>
        <dbReference type="ARBA" id="ARBA00022989"/>
    </source>
</evidence>
<dbReference type="InterPro" id="IPR015683">
    <property type="entry name" value="Ionotropic_Glu_rcpt"/>
</dbReference>
<keyword evidence="4" id="KW-1133">Transmembrane helix</keyword>
<dbReference type="PANTHER" id="PTHR18966">
    <property type="entry name" value="IONOTROPIC GLUTAMATE RECEPTOR"/>
    <property type="match status" value="1"/>
</dbReference>
<feature type="domain" description="Ionotropic glutamate receptor C-terminal" evidence="11">
    <location>
        <begin position="4"/>
        <end position="145"/>
    </location>
</feature>
<dbReference type="EMBL" id="LUCM01004038">
    <property type="protein sequence ID" value="KAA0194931.1"/>
    <property type="molecule type" value="Genomic_DNA"/>
</dbReference>
<keyword evidence="13" id="KW-1185">Reference proteome</keyword>
<dbReference type="Proteomes" id="UP000728185">
    <property type="component" value="Unassembled WGS sequence"/>
</dbReference>
<dbReference type="OrthoDB" id="5984008at2759"/>
<comment type="caution">
    <text evidence="12">The sequence shown here is derived from an EMBL/GenBank/DDBJ whole genome shotgun (WGS) entry which is preliminary data.</text>
</comment>
<name>A0A8E0S359_9TREM</name>
<keyword evidence="8" id="KW-0325">Glycoprotein</keyword>
<evidence type="ECO:0000256" key="5">
    <source>
        <dbReference type="ARBA" id="ARBA00023065"/>
    </source>
</evidence>
<dbReference type="SMART" id="SM00079">
    <property type="entry name" value="PBPe"/>
    <property type="match status" value="1"/>
</dbReference>
<keyword evidence="6" id="KW-0472">Membrane</keyword>
<dbReference type="AlphaFoldDB" id="A0A8E0S359"/>
<accession>A0A8E0S359</accession>
<evidence type="ECO:0000256" key="1">
    <source>
        <dbReference type="ARBA" id="ARBA00004141"/>
    </source>
</evidence>
<proteinExistence type="predicted"/>
<organism evidence="12 13">
    <name type="scientific">Fasciolopsis buskii</name>
    <dbReference type="NCBI Taxonomy" id="27845"/>
    <lineage>
        <taxon>Eukaryota</taxon>
        <taxon>Metazoa</taxon>
        <taxon>Spiralia</taxon>
        <taxon>Lophotrochozoa</taxon>
        <taxon>Platyhelminthes</taxon>
        <taxon>Trematoda</taxon>
        <taxon>Digenea</taxon>
        <taxon>Plagiorchiida</taxon>
        <taxon>Echinostomata</taxon>
        <taxon>Echinostomatoidea</taxon>
        <taxon>Fasciolidae</taxon>
        <taxon>Fasciolopsis</taxon>
    </lineage>
</organism>
<keyword evidence="9" id="KW-1071">Ligand-gated ion channel</keyword>
<evidence type="ECO:0000256" key="2">
    <source>
        <dbReference type="ARBA" id="ARBA00022448"/>
    </source>
</evidence>
<dbReference type="GO" id="GO:0016020">
    <property type="term" value="C:membrane"/>
    <property type="evidence" value="ECO:0007669"/>
    <property type="project" value="UniProtKB-SubCell"/>
</dbReference>
<gene>
    <name evidence="12" type="ORF">FBUS_05973</name>
</gene>
<keyword evidence="7 12" id="KW-0675">Receptor</keyword>
<evidence type="ECO:0000256" key="9">
    <source>
        <dbReference type="ARBA" id="ARBA00023286"/>
    </source>
</evidence>
<dbReference type="SUPFAM" id="SSF53850">
    <property type="entry name" value="Periplasmic binding protein-like II"/>
    <property type="match status" value="1"/>
</dbReference>
<dbReference type="GO" id="GO:0015276">
    <property type="term" value="F:ligand-gated monoatomic ion channel activity"/>
    <property type="evidence" value="ECO:0007669"/>
    <property type="project" value="InterPro"/>
</dbReference>
<sequence length="151" mass="17588">KLLTFIACPAYYLKFLFVVNLRHEQLQQPWNVKPPFRFATIPSGATEENIKINFPEMSAYMRKFNRSTVEEGLKALRSGLVELNAFIYDAHVLNYWVSRDEGCKLRIVGNLYAMTGYGIGFTKGHKWVEKINSRILDYQKNGRFNFDIINL</sequence>
<keyword evidence="10" id="KW-0407">Ion channel</keyword>
<evidence type="ECO:0000256" key="7">
    <source>
        <dbReference type="ARBA" id="ARBA00023170"/>
    </source>
</evidence>
<dbReference type="Gene3D" id="3.40.190.10">
    <property type="entry name" value="Periplasmic binding protein-like II"/>
    <property type="match status" value="1"/>
</dbReference>
<keyword evidence="3" id="KW-0812">Transmembrane</keyword>
<dbReference type="InterPro" id="IPR001320">
    <property type="entry name" value="Iontro_rcpt_C"/>
</dbReference>
<evidence type="ECO:0000256" key="10">
    <source>
        <dbReference type="ARBA" id="ARBA00023303"/>
    </source>
</evidence>
<reference evidence="12" key="1">
    <citation type="submission" date="2019-05" db="EMBL/GenBank/DDBJ databases">
        <title>Annotation for the trematode Fasciolopsis buski.</title>
        <authorList>
            <person name="Choi Y.-J."/>
        </authorList>
    </citation>
    <scope>NUCLEOTIDE SEQUENCE</scope>
    <source>
        <strain evidence="12">HT</strain>
        <tissue evidence="12">Whole worm</tissue>
    </source>
</reference>
<keyword evidence="5" id="KW-0406">Ion transport</keyword>
<evidence type="ECO:0000256" key="3">
    <source>
        <dbReference type="ARBA" id="ARBA00022692"/>
    </source>
</evidence>
<comment type="subcellular location">
    <subcellularLocation>
        <location evidence="1">Membrane</location>
        <topology evidence="1">Multi-pass membrane protein</topology>
    </subcellularLocation>
</comment>
<evidence type="ECO:0000256" key="8">
    <source>
        <dbReference type="ARBA" id="ARBA00023180"/>
    </source>
</evidence>